<evidence type="ECO:0000313" key="3">
    <source>
        <dbReference type="Proteomes" id="UP000184499"/>
    </source>
</evidence>
<keyword evidence="3" id="KW-1185">Reference proteome</keyword>
<proteinExistence type="predicted"/>
<name>A0A1L9U8P5_ASPBC</name>
<dbReference type="Gene3D" id="3.30.710.10">
    <property type="entry name" value="Potassium Channel Kv1.1, Chain A"/>
    <property type="match status" value="1"/>
</dbReference>
<dbReference type="OMA" id="GEYPEKA"/>
<dbReference type="EMBL" id="KV878692">
    <property type="protein sequence ID" value="OJJ68018.1"/>
    <property type="molecule type" value="Genomic_DNA"/>
</dbReference>
<dbReference type="Proteomes" id="UP000184499">
    <property type="component" value="Unassembled WGS sequence"/>
</dbReference>
<protein>
    <recommendedName>
        <fullName evidence="4">BTB domain-containing protein</fullName>
    </recommendedName>
</protein>
<accession>A0A1L9U8P5</accession>
<organism evidence="2 3">
    <name type="scientific">Aspergillus brasiliensis (strain CBS 101740 / IMI 381727 / IBT 21946)</name>
    <dbReference type="NCBI Taxonomy" id="767769"/>
    <lineage>
        <taxon>Eukaryota</taxon>
        <taxon>Fungi</taxon>
        <taxon>Dikarya</taxon>
        <taxon>Ascomycota</taxon>
        <taxon>Pezizomycotina</taxon>
        <taxon>Eurotiomycetes</taxon>
        <taxon>Eurotiomycetidae</taxon>
        <taxon>Eurotiales</taxon>
        <taxon>Aspergillaceae</taxon>
        <taxon>Aspergillus</taxon>
        <taxon>Aspergillus subgen. Circumdati</taxon>
    </lineage>
</organism>
<dbReference type="OrthoDB" id="4408416at2759"/>
<dbReference type="RefSeq" id="XP_067475267.1">
    <property type="nucleotide sequence ID" value="XM_067628643.1"/>
</dbReference>
<evidence type="ECO:0000256" key="1">
    <source>
        <dbReference type="SAM" id="MobiDB-lite"/>
    </source>
</evidence>
<evidence type="ECO:0000313" key="2">
    <source>
        <dbReference type="EMBL" id="OJJ68018.1"/>
    </source>
</evidence>
<dbReference type="InterPro" id="IPR011333">
    <property type="entry name" value="SKP1/BTB/POZ_sf"/>
</dbReference>
<sequence>MSKRQSIPEKRKGTYAENDRDNQSKPDVLQTNVIVLGSKYPVIEFKVHAGLLKSKCPALYKSQIEKALGNYVCMNTDASILSAFVGWAYTGEYPEKADHQKREIKCTSNHEQSTECKITNSIVNDIDLYLFCDKYDISELGSLAITHVKRIMAGMGDNWEHMLPAFITAAWHAMSKFKEDNPLVSYFAHFAAYHLESLRSNGSFCKLLSGYPQFAFKILHFAGPAKEKPQ</sequence>
<feature type="region of interest" description="Disordered" evidence="1">
    <location>
        <begin position="1"/>
        <end position="24"/>
    </location>
</feature>
<dbReference type="VEuPathDB" id="FungiDB:ASPBRDRAFT_660588"/>
<evidence type="ECO:0008006" key="4">
    <source>
        <dbReference type="Google" id="ProtNLM"/>
    </source>
</evidence>
<dbReference type="GeneID" id="93581131"/>
<reference evidence="3" key="1">
    <citation type="journal article" date="2017" name="Genome Biol.">
        <title>Comparative genomics reveals high biological diversity and specific adaptations in the industrially and medically important fungal genus Aspergillus.</title>
        <authorList>
            <person name="de Vries R.P."/>
            <person name="Riley R."/>
            <person name="Wiebenga A."/>
            <person name="Aguilar-Osorio G."/>
            <person name="Amillis S."/>
            <person name="Uchima C.A."/>
            <person name="Anderluh G."/>
            <person name="Asadollahi M."/>
            <person name="Askin M."/>
            <person name="Barry K."/>
            <person name="Battaglia E."/>
            <person name="Bayram O."/>
            <person name="Benocci T."/>
            <person name="Braus-Stromeyer S.A."/>
            <person name="Caldana C."/>
            <person name="Canovas D."/>
            <person name="Cerqueira G.C."/>
            <person name="Chen F."/>
            <person name="Chen W."/>
            <person name="Choi C."/>
            <person name="Clum A."/>
            <person name="Dos Santos R.A."/>
            <person name="Damasio A.R."/>
            <person name="Diallinas G."/>
            <person name="Emri T."/>
            <person name="Fekete E."/>
            <person name="Flipphi M."/>
            <person name="Freyberg S."/>
            <person name="Gallo A."/>
            <person name="Gournas C."/>
            <person name="Habgood R."/>
            <person name="Hainaut M."/>
            <person name="Harispe M.L."/>
            <person name="Henrissat B."/>
            <person name="Hilden K.S."/>
            <person name="Hope R."/>
            <person name="Hossain A."/>
            <person name="Karabika E."/>
            <person name="Karaffa L."/>
            <person name="Karanyi Z."/>
            <person name="Krasevec N."/>
            <person name="Kuo A."/>
            <person name="Kusch H."/>
            <person name="LaButti K."/>
            <person name="Lagendijk E.L."/>
            <person name="Lapidus A."/>
            <person name="Levasseur A."/>
            <person name="Lindquist E."/>
            <person name="Lipzen A."/>
            <person name="Logrieco A.F."/>
            <person name="MacCabe A."/>
            <person name="Maekelae M.R."/>
            <person name="Malavazi I."/>
            <person name="Melin P."/>
            <person name="Meyer V."/>
            <person name="Mielnichuk N."/>
            <person name="Miskei M."/>
            <person name="Molnar A.P."/>
            <person name="Mule G."/>
            <person name="Ngan C.Y."/>
            <person name="Orejas M."/>
            <person name="Orosz E."/>
            <person name="Ouedraogo J.P."/>
            <person name="Overkamp K.M."/>
            <person name="Park H.-S."/>
            <person name="Perrone G."/>
            <person name="Piumi F."/>
            <person name="Punt P.J."/>
            <person name="Ram A.F."/>
            <person name="Ramon A."/>
            <person name="Rauscher S."/>
            <person name="Record E."/>
            <person name="Riano-Pachon D.M."/>
            <person name="Robert V."/>
            <person name="Roehrig J."/>
            <person name="Ruller R."/>
            <person name="Salamov A."/>
            <person name="Salih N.S."/>
            <person name="Samson R.A."/>
            <person name="Sandor E."/>
            <person name="Sanguinetti M."/>
            <person name="Schuetze T."/>
            <person name="Sepcic K."/>
            <person name="Shelest E."/>
            <person name="Sherlock G."/>
            <person name="Sophianopoulou V."/>
            <person name="Squina F.M."/>
            <person name="Sun H."/>
            <person name="Susca A."/>
            <person name="Todd R.B."/>
            <person name="Tsang A."/>
            <person name="Unkles S.E."/>
            <person name="van de Wiele N."/>
            <person name="van Rossen-Uffink D."/>
            <person name="Oliveira J.V."/>
            <person name="Vesth T.C."/>
            <person name="Visser J."/>
            <person name="Yu J.-H."/>
            <person name="Zhou M."/>
            <person name="Andersen M.R."/>
            <person name="Archer D.B."/>
            <person name="Baker S.E."/>
            <person name="Benoit I."/>
            <person name="Brakhage A.A."/>
            <person name="Braus G.H."/>
            <person name="Fischer R."/>
            <person name="Frisvad J.C."/>
            <person name="Goldman G.H."/>
            <person name="Houbraken J."/>
            <person name="Oakley B."/>
            <person name="Pocsi I."/>
            <person name="Scazzocchio C."/>
            <person name="Seiboth B."/>
            <person name="vanKuyk P.A."/>
            <person name="Wortman J."/>
            <person name="Dyer P.S."/>
            <person name="Grigoriev I.V."/>
        </authorList>
    </citation>
    <scope>NUCLEOTIDE SEQUENCE [LARGE SCALE GENOMIC DNA]</scope>
    <source>
        <strain evidence="3">CBS 101740 / IMI 381727 / IBT 21946</strain>
    </source>
</reference>
<gene>
    <name evidence="2" type="ORF">ASPBRDRAFT_660588</name>
</gene>
<dbReference type="AlphaFoldDB" id="A0A1L9U8P5"/>